<keyword evidence="1" id="KW-0547">Nucleotide-binding</keyword>
<dbReference type="Pfam" id="PF17862">
    <property type="entry name" value="AAA_lid_3"/>
    <property type="match status" value="1"/>
</dbReference>
<dbReference type="InterPro" id="IPR041569">
    <property type="entry name" value="AAA_lid_3"/>
</dbReference>
<dbReference type="GO" id="GO:0005524">
    <property type="term" value="F:ATP binding"/>
    <property type="evidence" value="ECO:0007669"/>
    <property type="project" value="UniProtKB-KW"/>
</dbReference>
<accession>A0A084G199</accession>
<dbReference type="InterPro" id="IPR050168">
    <property type="entry name" value="AAA_ATPase_domain"/>
</dbReference>
<evidence type="ECO:0000256" key="1">
    <source>
        <dbReference type="ARBA" id="ARBA00022741"/>
    </source>
</evidence>
<evidence type="ECO:0000313" key="7">
    <source>
        <dbReference type="Proteomes" id="UP000028545"/>
    </source>
</evidence>
<organism evidence="6 7">
    <name type="scientific">Pseudallescheria apiosperma</name>
    <name type="common">Scedosporium apiospermum</name>
    <dbReference type="NCBI Taxonomy" id="563466"/>
    <lineage>
        <taxon>Eukaryota</taxon>
        <taxon>Fungi</taxon>
        <taxon>Dikarya</taxon>
        <taxon>Ascomycota</taxon>
        <taxon>Pezizomycotina</taxon>
        <taxon>Sordariomycetes</taxon>
        <taxon>Hypocreomycetidae</taxon>
        <taxon>Microascales</taxon>
        <taxon>Microascaceae</taxon>
        <taxon>Scedosporium</taxon>
    </lineage>
</organism>
<proteinExistence type="predicted"/>
<dbReference type="AlphaFoldDB" id="A0A084G199"/>
<dbReference type="SMART" id="SM00382">
    <property type="entry name" value="AAA"/>
    <property type="match status" value="2"/>
</dbReference>
<gene>
    <name evidence="6" type="ORF">SAPIO_CDS7175</name>
</gene>
<evidence type="ECO:0000256" key="2">
    <source>
        <dbReference type="ARBA" id="ARBA00022840"/>
    </source>
</evidence>
<dbReference type="InterPro" id="IPR027417">
    <property type="entry name" value="P-loop_NTPase"/>
</dbReference>
<reference evidence="6 7" key="1">
    <citation type="journal article" date="2014" name="Genome Announc.">
        <title>Draft genome sequence of the pathogenic fungus Scedosporium apiospermum.</title>
        <authorList>
            <person name="Vandeputte P."/>
            <person name="Ghamrawi S."/>
            <person name="Rechenmann M."/>
            <person name="Iltis A."/>
            <person name="Giraud S."/>
            <person name="Fleury M."/>
            <person name="Thornton C."/>
            <person name="Delhaes L."/>
            <person name="Meyer W."/>
            <person name="Papon N."/>
            <person name="Bouchara J.P."/>
        </authorList>
    </citation>
    <scope>NUCLEOTIDE SEQUENCE [LARGE SCALE GENOMIC DNA]</scope>
    <source>
        <strain evidence="6 7">IHEM 14462</strain>
    </source>
</reference>
<dbReference type="FunFam" id="3.40.50.300:FF:001025">
    <property type="entry name" value="ATPase family, AAA domain-containing 2B"/>
    <property type="match status" value="1"/>
</dbReference>
<evidence type="ECO:0000256" key="4">
    <source>
        <dbReference type="SAM" id="MobiDB-lite"/>
    </source>
</evidence>
<dbReference type="VEuPathDB" id="FungiDB:SAPIO_CDS7175"/>
<dbReference type="EMBL" id="JOWA01000110">
    <property type="protein sequence ID" value="KEZ41111.1"/>
    <property type="molecule type" value="Genomic_DNA"/>
</dbReference>
<feature type="domain" description="AAA+ ATPase" evidence="5">
    <location>
        <begin position="527"/>
        <end position="672"/>
    </location>
</feature>
<evidence type="ECO:0000259" key="5">
    <source>
        <dbReference type="SMART" id="SM00382"/>
    </source>
</evidence>
<dbReference type="RefSeq" id="XP_016640910.1">
    <property type="nucleotide sequence ID" value="XM_016789083.1"/>
</dbReference>
<dbReference type="InterPro" id="IPR003959">
    <property type="entry name" value="ATPase_AAA_core"/>
</dbReference>
<dbReference type="InterPro" id="IPR003593">
    <property type="entry name" value="AAA+_ATPase"/>
</dbReference>
<dbReference type="Gene3D" id="3.40.50.300">
    <property type="entry name" value="P-loop containing nucleotide triphosphate hydrolases"/>
    <property type="match status" value="2"/>
</dbReference>
<dbReference type="PANTHER" id="PTHR23077">
    <property type="entry name" value="AAA-FAMILY ATPASE"/>
    <property type="match status" value="1"/>
</dbReference>
<keyword evidence="3" id="KW-0175">Coiled coil</keyword>
<dbReference type="HOGENOM" id="CLU_000688_12_3_1"/>
<dbReference type="GO" id="GO:0005737">
    <property type="term" value="C:cytoplasm"/>
    <property type="evidence" value="ECO:0007669"/>
    <property type="project" value="TreeGrafter"/>
</dbReference>
<feature type="region of interest" description="Disordered" evidence="4">
    <location>
        <begin position="1"/>
        <end position="27"/>
    </location>
</feature>
<dbReference type="Proteomes" id="UP000028545">
    <property type="component" value="Unassembled WGS sequence"/>
</dbReference>
<evidence type="ECO:0000313" key="6">
    <source>
        <dbReference type="EMBL" id="KEZ41111.1"/>
    </source>
</evidence>
<comment type="caution">
    <text evidence="6">The sequence shown here is derived from an EMBL/GenBank/DDBJ whole genome shotgun (WGS) entry which is preliminary data.</text>
</comment>
<keyword evidence="7" id="KW-1185">Reference proteome</keyword>
<dbReference type="SUPFAM" id="SSF52540">
    <property type="entry name" value="P-loop containing nucleoside triphosphate hydrolases"/>
    <property type="match status" value="2"/>
</dbReference>
<dbReference type="GeneID" id="27726247"/>
<evidence type="ECO:0000256" key="3">
    <source>
        <dbReference type="ARBA" id="ARBA00023054"/>
    </source>
</evidence>
<keyword evidence="2" id="KW-0067">ATP-binding</keyword>
<protein>
    <recommendedName>
        <fullName evidence="5">AAA+ ATPase domain-containing protein</fullName>
    </recommendedName>
</protein>
<dbReference type="Gene3D" id="1.10.8.60">
    <property type="match status" value="2"/>
</dbReference>
<dbReference type="KEGG" id="sapo:SAPIO_CDS7175"/>
<dbReference type="PANTHER" id="PTHR23077:SF27">
    <property type="entry name" value="ATPASE FAMILY GENE 2 PROTEIN HOMOLOG A"/>
    <property type="match status" value="1"/>
</dbReference>
<dbReference type="OrthoDB" id="27435at2759"/>
<sequence length="769" mass="83170">MSVECRIRPFDRPTKTGKPEDRPDLRKPPVLFVNRASFEALERAYGAPAAVVHVRVERLQDGEVSGGSGVATPNSGDAAVTATTPLVRQATVMPSAQDMKGDVVKMTRVFMEAVGFHTGDLVRITANRSVATEKAAERVVVEDVTGEQCEGVDLGLRGWERTLWELGIREFLIFELKLVTTARQFRVISVNSRTDNLARIELATTVEISHAAITTGSDAQIAAGSRELVVSNVPGLGRQMKLLNDFFADLQSSLPALTSLDARWRSCAIAIHGGRGTGKTFVLDKIASACEGKFKVIRAQKGTPPSAMSGILVQAELDQPSVVLIDDLDDILETAQRSVPQLVGILTSGLDKFASDAAEAGRASVAVVATCKDYFSLPHELRRLKRFVKGIALPIPDVPSKVEILKSFNVPLPEDAKEEILLDVAKRTYAFNPEDLERLASTAVDTAVGRLRREIKSGLKDAETPLSCTRKDLESALARTTPSSLHDINLRPPTVHWRDIGGQQKVKNELQRMIREVLGQSPLCLQPPKGILMYGPPGCAKTYCAQALATESGFNFFSVKGPELLNQYVGETERNIRRLFQRAAASAPAIIFFDELDTMGLTPRRGGGSSKGNGGAGGVGVGVLGALLTELDGFEKLEDVVVLAATNSPESIEPALLRSGRLDRYLFVGPPDVKEREEIFGIYAAKVPVAEDVDLAELAVITDGYTGADIRGLVNEAGHVVFTERGGETEGAVIGMEHLVKAIGLRGPSVTPEVLRRYTEWRPSHNFKS</sequence>
<name>A0A084G199_PSEDA</name>
<dbReference type="Pfam" id="PF00004">
    <property type="entry name" value="AAA"/>
    <property type="match status" value="2"/>
</dbReference>
<dbReference type="OMA" id="KPPTIHW"/>
<dbReference type="GO" id="GO:0016887">
    <property type="term" value="F:ATP hydrolysis activity"/>
    <property type="evidence" value="ECO:0007669"/>
    <property type="project" value="InterPro"/>
</dbReference>
<feature type="domain" description="AAA+ ATPase" evidence="5">
    <location>
        <begin position="265"/>
        <end position="397"/>
    </location>
</feature>